<evidence type="ECO:0000256" key="8">
    <source>
        <dbReference type="SAM" id="MobiDB-lite"/>
    </source>
</evidence>
<proteinExistence type="inferred from homology"/>
<dbReference type="PANTHER" id="PTHR32235">
    <property type="entry name" value="NON-HOMOLOGOUS END-JOINING FACTOR 1"/>
    <property type="match status" value="1"/>
</dbReference>
<organism evidence="11 12">
    <name type="scientific">Talaromyces proteolyticus</name>
    <dbReference type="NCBI Taxonomy" id="1131652"/>
    <lineage>
        <taxon>Eukaryota</taxon>
        <taxon>Fungi</taxon>
        <taxon>Dikarya</taxon>
        <taxon>Ascomycota</taxon>
        <taxon>Pezizomycotina</taxon>
        <taxon>Eurotiomycetes</taxon>
        <taxon>Eurotiomycetidae</taxon>
        <taxon>Eurotiales</taxon>
        <taxon>Trichocomaceae</taxon>
        <taxon>Talaromyces</taxon>
        <taxon>Talaromyces sect. Bacilispori</taxon>
    </lineage>
</organism>
<dbReference type="PANTHER" id="PTHR32235:SF1">
    <property type="entry name" value="NON-HOMOLOGOUS END-JOINING FACTOR 1"/>
    <property type="match status" value="1"/>
</dbReference>
<evidence type="ECO:0000256" key="2">
    <source>
        <dbReference type="ARBA" id="ARBA00022763"/>
    </source>
</evidence>
<comment type="subcellular location">
    <subcellularLocation>
        <location evidence="1">Nucleus</location>
    </subcellularLocation>
</comment>
<evidence type="ECO:0000256" key="4">
    <source>
        <dbReference type="ARBA" id="ARBA00023204"/>
    </source>
</evidence>
<feature type="compositionally biased region" description="Low complexity" evidence="8">
    <location>
        <begin position="524"/>
        <end position="537"/>
    </location>
</feature>
<dbReference type="Pfam" id="PF09302">
    <property type="entry name" value="XLF"/>
    <property type="match status" value="1"/>
</dbReference>
<feature type="region of interest" description="Disordered" evidence="8">
    <location>
        <begin position="260"/>
        <end position="574"/>
    </location>
</feature>
<evidence type="ECO:0000259" key="9">
    <source>
        <dbReference type="Pfam" id="PF09302"/>
    </source>
</evidence>
<evidence type="ECO:0000256" key="6">
    <source>
        <dbReference type="ARBA" id="ARBA00025747"/>
    </source>
</evidence>
<dbReference type="RefSeq" id="XP_046074049.1">
    <property type="nucleotide sequence ID" value="XM_046219320.1"/>
</dbReference>
<dbReference type="InterPro" id="IPR052287">
    <property type="entry name" value="NHEJ_factor"/>
</dbReference>
<dbReference type="GO" id="GO:0045027">
    <property type="term" value="F:DNA end binding"/>
    <property type="evidence" value="ECO:0007669"/>
    <property type="project" value="TreeGrafter"/>
</dbReference>
<comment type="similarity">
    <text evidence="6">Belongs to the XRCC4-XLF family. XLF subfamily.</text>
</comment>
<feature type="compositionally biased region" description="Polar residues" evidence="8">
    <location>
        <begin position="260"/>
        <end position="276"/>
    </location>
</feature>
<keyword evidence="12" id="KW-1185">Reference proteome</keyword>
<dbReference type="CDD" id="cd22285">
    <property type="entry name" value="HD_XLF_N"/>
    <property type="match status" value="1"/>
</dbReference>
<dbReference type="AlphaFoldDB" id="A0AAD4Q2H7"/>
<reference evidence="11" key="1">
    <citation type="submission" date="2021-12" db="EMBL/GenBank/DDBJ databases">
        <title>Convergent genome expansion in fungi linked to evolution of root-endophyte symbiosis.</title>
        <authorList>
            <consortium name="DOE Joint Genome Institute"/>
            <person name="Ke Y.-H."/>
            <person name="Bonito G."/>
            <person name="Liao H.-L."/>
            <person name="Looney B."/>
            <person name="Rojas-Flechas A."/>
            <person name="Nash J."/>
            <person name="Hameed K."/>
            <person name="Schadt C."/>
            <person name="Martin F."/>
            <person name="Crous P.W."/>
            <person name="Miettinen O."/>
            <person name="Magnuson J.K."/>
            <person name="Labbe J."/>
            <person name="Jacobson D."/>
            <person name="Doktycz M.J."/>
            <person name="Veneault-Fourrey C."/>
            <person name="Kuo A."/>
            <person name="Mondo S."/>
            <person name="Calhoun S."/>
            <person name="Riley R."/>
            <person name="Ohm R."/>
            <person name="LaButti K."/>
            <person name="Andreopoulos B."/>
            <person name="Pangilinan J."/>
            <person name="Nolan M."/>
            <person name="Tritt A."/>
            <person name="Clum A."/>
            <person name="Lipzen A."/>
            <person name="Daum C."/>
            <person name="Barry K."/>
            <person name="Grigoriev I.V."/>
            <person name="Vilgalys R."/>
        </authorList>
    </citation>
    <scope>NUCLEOTIDE SEQUENCE</scope>
    <source>
        <strain evidence="11">PMI_201</strain>
    </source>
</reference>
<feature type="compositionally biased region" description="Basic and acidic residues" evidence="8">
    <location>
        <begin position="434"/>
        <end position="447"/>
    </location>
</feature>
<dbReference type="Proteomes" id="UP001201262">
    <property type="component" value="Unassembled WGS sequence"/>
</dbReference>
<feature type="compositionally biased region" description="Low complexity" evidence="8">
    <location>
        <begin position="346"/>
        <end position="355"/>
    </location>
</feature>
<protein>
    <recommendedName>
        <fullName evidence="7">Non-homologous end-joining factor 1</fullName>
    </recommendedName>
</protein>
<accession>A0AAD4Q2H7</accession>
<keyword evidence="3" id="KW-0238">DNA-binding</keyword>
<keyword evidence="2" id="KW-0227">DNA damage</keyword>
<dbReference type="InterPro" id="IPR015381">
    <property type="entry name" value="XLF-like_N"/>
</dbReference>
<feature type="compositionally biased region" description="Polar residues" evidence="8">
    <location>
        <begin position="448"/>
        <end position="457"/>
    </location>
</feature>
<feature type="domain" description="XLF-like N-terminal" evidence="9">
    <location>
        <begin position="5"/>
        <end position="122"/>
    </location>
</feature>
<evidence type="ECO:0000256" key="1">
    <source>
        <dbReference type="ARBA" id="ARBA00004123"/>
    </source>
</evidence>
<dbReference type="Pfam" id="PF21928">
    <property type="entry name" value="XLF_CC"/>
    <property type="match status" value="1"/>
</dbReference>
<feature type="compositionally biased region" description="Basic and acidic residues" evidence="8">
    <location>
        <begin position="307"/>
        <end position="326"/>
    </location>
</feature>
<feature type="compositionally biased region" description="Basic and acidic residues" evidence="8">
    <location>
        <begin position="548"/>
        <end position="564"/>
    </location>
</feature>
<dbReference type="Gene3D" id="2.170.210.10">
    <property type="entry name" value="DNA double-strand break repair and VJ recombination XRCC4, N-terminal"/>
    <property type="match status" value="1"/>
</dbReference>
<feature type="compositionally biased region" description="Low complexity" evidence="8">
    <location>
        <begin position="368"/>
        <end position="382"/>
    </location>
</feature>
<keyword evidence="4" id="KW-0234">DNA repair</keyword>
<feature type="compositionally biased region" description="Polar residues" evidence="8">
    <location>
        <begin position="514"/>
        <end position="523"/>
    </location>
</feature>
<keyword evidence="5" id="KW-0539">Nucleus</keyword>
<evidence type="ECO:0000256" key="7">
    <source>
        <dbReference type="ARBA" id="ARBA00044529"/>
    </source>
</evidence>
<comment type="caution">
    <text evidence="11">The sequence shown here is derived from an EMBL/GenBank/DDBJ whole genome shotgun (WGS) entry which is preliminary data.</text>
</comment>
<evidence type="ECO:0000259" key="10">
    <source>
        <dbReference type="Pfam" id="PF21928"/>
    </source>
</evidence>
<gene>
    <name evidence="11" type="ORF">BGW36DRAFT_415440</name>
</gene>
<sequence>MPQRWNKLPSSTRAPIPPLLYRFIATSQAYEFYLTDLTYIWSERLSHKEILQKAEDAETSIDPSEDATQFDVFLQKIRDALEAVASSGVDVASSREPNLLEVTTTTQLPRGLNPLKWTFVLSLESPAEFTRHLLLPLLKSEGEHQKRERELLGPLADKDKILSKIFDKIDASQLADIFPGVAGPRGANPRISDLLKHVKGAARFDEAEWRKEIPSGELDAMTAGSIVDQTSKFLGLAASNDLQFAGQPWWQRLSEKKTSFRQLSQKEQPPVQSNLPTAKKFEQETLGVDDSTEDEGEFQRQKTPPHLRRDNATTNEKPIEDDHASTESDEEVEPVSKKERSPPGPQQKKQQVKGLGRIGASRVTTQLSRSESPPSPASTTSTDAPKLSNIPPADEETESDSVSPWRETHRIPSSANEKPVMPKRKGGLGKIGGKKPEPVTEPLRHESPQQASAKTMPTQPPKKLGTIGAKKKPPITGLPLRETISVKEGITASEDEGDDLDSAPKTTPAKLKLQKSSLPRFTTSKSPSPIPKKLPSSEPEEELSAQQRADKKREELKRQLDARSKAPQKKKRKF</sequence>
<feature type="domain" description="XLF-like coiled-coil region" evidence="10">
    <location>
        <begin position="125"/>
        <end position="172"/>
    </location>
</feature>
<dbReference type="InterPro" id="IPR053829">
    <property type="entry name" value="XLF-like_CC"/>
</dbReference>
<evidence type="ECO:0000313" key="11">
    <source>
        <dbReference type="EMBL" id="KAH8700343.1"/>
    </source>
</evidence>
<dbReference type="GO" id="GO:0006303">
    <property type="term" value="P:double-strand break repair via nonhomologous end joining"/>
    <property type="evidence" value="ECO:0007669"/>
    <property type="project" value="TreeGrafter"/>
</dbReference>
<evidence type="ECO:0000256" key="3">
    <source>
        <dbReference type="ARBA" id="ARBA00023125"/>
    </source>
</evidence>
<dbReference type="EMBL" id="JAJTJA010000004">
    <property type="protein sequence ID" value="KAH8700343.1"/>
    <property type="molecule type" value="Genomic_DNA"/>
</dbReference>
<name>A0AAD4Q2H7_9EURO</name>
<evidence type="ECO:0000256" key="5">
    <source>
        <dbReference type="ARBA" id="ARBA00023242"/>
    </source>
</evidence>
<dbReference type="InterPro" id="IPR038051">
    <property type="entry name" value="XRCC4-like_N_sf"/>
</dbReference>
<dbReference type="GeneID" id="70249607"/>
<evidence type="ECO:0000313" key="12">
    <source>
        <dbReference type="Proteomes" id="UP001201262"/>
    </source>
</evidence>
<dbReference type="GO" id="GO:0032807">
    <property type="term" value="C:DNA ligase IV complex"/>
    <property type="evidence" value="ECO:0007669"/>
    <property type="project" value="TreeGrafter"/>
</dbReference>